<sequence>MSTGTAHNGPIEIAFEVEGPVSGYGLPDMVRVFRVIGSTGYPRDDQWIRDAAVRSFDQAHDPDGVRRQLAAIMTATDRRPMLRQLVVFTGMGHDLPAALQPVIADEIAGICRKERPS</sequence>
<protein>
    <submittedName>
        <fullName evidence="1">Uncharacterized protein</fullName>
    </submittedName>
</protein>
<accession>A0A919KAA6</accession>
<evidence type="ECO:0000313" key="1">
    <source>
        <dbReference type="EMBL" id="GIF01771.1"/>
    </source>
</evidence>
<proteinExistence type="predicted"/>
<dbReference type="Proteomes" id="UP000636960">
    <property type="component" value="Unassembled WGS sequence"/>
</dbReference>
<keyword evidence="2" id="KW-1185">Reference proteome</keyword>
<gene>
    <name evidence="1" type="ORF">Ari01nite_92350</name>
</gene>
<reference evidence="1" key="1">
    <citation type="submission" date="2021-01" db="EMBL/GenBank/DDBJ databases">
        <title>Whole genome shotgun sequence of Actinoplanes rishiriensis NBRC 108556.</title>
        <authorList>
            <person name="Komaki H."/>
            <person name="Tamura T."/>
        </authorList>
    </citation>
    <scope>NUCLEOTIDE SEQUENCE</scope>
    <source>
        <strain evidence="1">NBRC 108556</strain>
    </source>
</reference>
<organism evidence="1 2">
    <name type="scientific">Paractinoplanes rishiriensis</name>
    <dbReference type="NCBI Taxonomy" id="1050105"/>
    <lineage>
        <taxon>Bacteria</taxon>
        <taxon>Bacillati</taxon>
        <taxon>Actinomycetota</taxon>
        <taxon>Actinomycetes</taxon>
        <taxon>Micromonosporales</taxon>
        <taxon>Micromonosporaceae</taxon>
        <taxon>Paractinoplanes</taxon>
    </lineage>
</organism>
<dbReference type="Gene3D" id="3.40.50.1820">
    <property type="entry name" value="alpha/beta hydrolase"/>
    <property type="match status" value="1"/>
</dbReference>
<dbReference type="AlphaFoldDB" id="A0A919KAA6"/>
<dbReference type="InterPro" id="IPR029058">
    <property type="entry name" value="AB_hydrolase_fold"/>
</dbReference>
<dbReference type="RefSeq" id="WP_203790661.1">
    <property type="nucleotide sequence ID" value="NZ_BOMV01000111.1"/>
</dbReference>
<evidence type="ECO:0000313" key="2">
    <source>
        <dbReference type="Proteomes" id="UP000636960"/>
    </source>
</evidence>
<dbReference type="EMBL" id="BOMV01000111">
    <property type="protein sequence ID" value="GIF01771.1"/>
    <property type="molecule type" value="Genomic_DNA"/>
</dbReference>
<name>A0A919KAA6_9ACTN</name>
<comment type="caution">
    <text evidence="1">The sequence shown here is derived from an EMBL/GenBank/DDBJ whole genome shotgun (WGS) entry which is preliminary data.</text>
</comment>